<evidence type="ECO:0000256" key="3">
    <source>
        <dbReference type="ARBA" id="ARBA00023002"/>
    </source>
</evidence>
<dbReference type="SUPFAM" id="SSF103501">
    <property type="entry name" value="Respiratory nitrate reductase 1 gamma chain"/>
    <property type="match status" value="1"/>
</dbReference>
<keyword evidence="4" id="KW-0408">Iron</keyword>
<dbReference type="GO" id="GO:0016491">
    <property type="term" value="F:oxidoreductase activity"/>
    <property type="evidence" value="ECO:0007669"/>
    <property type="project" value="UniProtKB-KW"/>
</dbReference>
<dbReference type="Pfam" id="PF02754">
    <property type="entry name" value="CCG"/>
    <property type="match status" value="2"/>
</dbReference>
<evidence type="ECO:0000259" key="7">
    <source>
        <dbReference type="PROSITE" id="PS51379"/>
    </source>
</evidence>
<protein>
    <submittedName>
        <fullName evidence="8">4Fe-4S dicluster domain-containing protein</fullName>
    </submittedName>
</protein>
<evidence type="ECO:0000256" key="5">
    <source>
        <dbReference type="ARBA" id="ARBA00023014"/>
    </source>
</evidence>
<evidence type="ECO:0000313" key="8">
    <source>
        <dbReference type="EMBL" id="QTD52280.1"/>
    </source>
</evidence>
<dbReference type="GO" id="GO:0051539">
    <property type="term" value="F:4 iron, 4 sulfur cluster binding"/>
    <property type="evidence" value="ECO:0007669"/>
    <property type="project" value="UniProtKB-KW"/>
</dbReference>
<accession>A0A8A4TRV9</accession>
<dbReference type="GO" id="GO:0046872">
    <property type="term" value="F:metal ion binding"/>
    <property type="evidence" value="ECO:0007669"/>
    <property type="project" value="UniProtKB-KW"/>
</dbReference>
<feature type="transmembrane region" description="Helical" evidence="6">
    <location>
        <begin position="140"/>
        <end position="157"/>
    </location>
</feature>
<keyword evidence="6" id="KW-0812">Transmembrane</keyword>
<dbReference type="KEGG" id="scor:J3U87_07380"/>
<dbReference type="Pfam" id="PF13237">
    <property type="entry name" value="Fer4_10"/>
    <property type="match status" value="1"/>
</dbReference>
<dbReference type="PANTHER" id="PTHR43255">
    <property type="entry name" value="IRON-SULFUR-BINDING OXIDOREDUCTASE FADF-RELATED-RELATED"/>
    <property type="match status" value="1"/>
</dbReference>
<dbReference type="SUPFAM" id="SSF46548">
    <property type="entry name" value="alpha-helical ferredoxin"/>
    <property type="match status" value="1"/>
</dbReference>
<evidence type="ECO:0000256" key="4">
    <source>
        <dbReference type="ARBA" id="ARBA00023004"/>
    </source>
</evidence>
<gene>
    <name evidence="8" type="ORF">J3U87_07380</name>
</gene>
<keyword evidence="6" id="KW-0472">Membrane</keyword>
<feature type="transmembrane region" description="Helical" evidence="6">
    <location>
        <begin position="6"/>
        <end position="23"/>
    </location>
</feature>
<feature type="transmembrane region" description="Helical" evidence="6">
    <location>
        <begin position="65"/>
        <end position="90"/>
    </location>
</feature>
<keyword evidence="5" id="KW-0411">Iron-sulfur</keyword>
<dbReference type="InterPro" id="IPR017896">
    <property type="entry name" value="4Fe4S_Fe-S-bd"/>
</dbReference>
<dbReference type="PROSITE" id="PS00198">
    <property type="entry name" value="4FE4S_FER_1"/>
    <property type="match status" value="2"/>
</dbReference>
<dbReference type="RefSeq" id="WP_237382389.1">
    <property type="nucleotide sequence ID" value="NZ_CP071793.1"/>
</dbReference>
<dbReference type="InterPro" id="IPR036197">
    <property type="entry name" value="NarG-like_sf"/>
</dbReference>
<name>A0A8A4TRV9_SULCO</name>
<dbReference type="AlphaFoldDB" id="A0A8A4TRV9"/>
<evidence type="ECO:0000313" key="9">
    <source>
        <dbReference type="Proteomes" id="UP000663929"/>
    </source>
</evidence>
<feature type="transmembrane region" description="Helical" evidence="6">
    <location>
        <begin position="110"/>
        <end position="128"/>
    </location>
</feature>
<keyword evidence="3" id="KW-0560">Oxidoreductase</keyword>
<keyword evidence="1" id="KW-0004">4Fe-4S</keyword>
<feature type="transmembrane region" description="Helical" evidence="6">
    <location>
        <begin position="204"/>
        <end position="222"/>
    </location>
</feature>
<sequence>MQPIAISFLLLVSLTGFAYLSYLKLSIVRSLQPSVRWDNVGERIKNLVTMGFLQKRMLSGDLKPGLMHFVIFYGFTTLLFRKIQLFIIGFDEFFVYPGTLGGIYAAFKDFIELAVVIALFYAFYRRFVNRPKRLEPNKEAILILSLIATIMITDFLYDGFKFALYAGTNEGIAHEASFAFIGGALGKAFSGFPTHILEIGYHGFYWIQMVVVLSFLVLLPMGEHFHIVTALPALFVSARGPLNKVPSADLSAFFDEDEDDDDDEDEDDEDEFKVGIQTAKDLLWKDGLDVFTCTECGRCKDACPTFLTDKPLSLKWVNDSIKHHLLDHRDTLLKPEADIEEDELPPLIGDIISEDTLWACTTCGYCEAACPIELEHLGKFYRMRQYKVMIDGEVPDELQNAFDNYERASNPWGLNSDTRGDWAEELDVPVVENAEQVKELDYLFYVGSAQSFDSRNQKVAKSFVQILKAAGVKFAILGAEEGSTGECVRRAGNEMLFQMLAMQLVETLNEYEVTKIVTCDPHAYNSLKNEYPEFDGKYEVIHHTQLIDDLLKQGKIKVNADFERVIYHEPCYLGRHNDEYEAPRAIIQRVTKDTPLEFDFNREQSMCCGAGGGRMWMEETIGSRINVTRVDQALTKSPKVIATACPYCTIMLTDGVAHHGKEEEIHTKDIAELVAESLV</sequence>
<feature type="domain" description="4Fe-4S ferredoxin-type" evidence="7">
    <location>
        <begin position="284"/>
        <end position="313"/>
    </location>
</feature>
<feature type="domain" description="4Fe-4S ferredoxin-type" evidence="7">
    <location>
        <begin position="350"/>
        <end position="380"/>
    </location>
</feature>
<feature type="transmembrane region" description="Helical" evidence="6">
    <location>
        <begin position="177"/>
        <end position="197"/>
    </location>
</feature>
<keyword evidence="6" id="KW-1133">Transmembrane helix</keyword>
<dbReference type="InterPro" id="IPR004017">
    <property type="entry name" value="Cys_rich_dom"/>
</dbReference>
<reference evidence="8" key="1">
    <citation type="submission" date="2021-03" db="EMBL/GenBank/DDBJ databases">
        <title>Acanthopleuribacteraceae sp. M133.</title>
        <authorList>
            <person name="Wang G."/>
        </authorList>
    </citation>
    <scope>NUCLEOTIDE SEQUENCE</scope>
    <source>
        <strain evidence="8">M133</strain>
    </source>
</reference>
<dbReference type="InterPro" id="IPR051460">
    <property type="entry name" value="HdrC_iron-sulfur_subunit"/>
</dbReference>
<dbReference type="InterPro" id="IPR017900">
    <property type="entry name" value="4Fe4S_Fe_S_CS"/>
</dbReference>
<evidence type="ECO:0000256" key="6">
    <source>
        <dbReference type="SAM" id="Phobius"/>
    </source>
</evidence>
<evidence type="ECO:0000256" key="2">
    <source>
        <dbReference type="ARBA" id="ARBA00022723"/>
    </source>
</evidence>
<dbReference type="InterPro" id="IPR009051">
    <property type="entry name" value="Helical_ferredxn"/>
</dbReference>
<dbReference type="PANTHER" id="PTHR43255:SF1">
    <property type="entry name" value="IRON-SULFUR-BINDING OXIDOREDUCTASE FADF-RELATED"/>
    <property type="match status" value="1"/>
</dbReference>
<organism evidence="8 9">
    <name type="scientific">Sulfidibacter corallicola</name>
    <dbReference type="NCBI Taxonomy" id="2818388"/>
    <lineage>
        <taxon>Bacteria</taxon>
        <taxon>Pseudomonadati</taxon>
        <taxon>Acidobacteriota</taxon>
        <taxon>Holophagae</taxon>
        <taxon>Acanthopleuribacterales</taxon>
        <taxon>Acanthopleuribacteraceae</taxon>
        <taxon>Sulfidibacter</taxon>
    </lineage>
</organism>
<keyword evidence="9" id="KW-1185">Reference proteome</keyword>
<dbReference type="PROSITE" id="PS51379">
    <property type="entry name" value="4FE4S_FER_2"/>
    <property type="match status" value="2"/>
</dbReference>
<dbReference type="Proteomes" id="UP000663929">
    <property type="component" value="Chromosome"/>
</dbReference>
<dbReference type="Gene3D" id="1.10.1060.10">
    <property type="entry name" value="Alpha-helical ferredoxin"/>
    <property type="match status" value="1"/>
</dbReference>
<dbReference type="EMBL" id="CP071793">
    <property type="protein sequence ID" value="QTD52280.1"/>
    <property type="molecule type" value="Genomic_DNA"/>
</dbReference>
<dbReference type="GO" id="GO:0005886">
    <property type="term" value="C:plasma membrane"/>
    <property type="evidence" value="ECO:0007669"/>
    <property type="project" value="TreeGrafter"/>
</dbReference>
<evidence type="ECO:0000256" key="1">
    <source>
        <dbReference type="ARBA" id="ARBA00022485"/>
    </source>
</evidence>
<dbReference type="Gene3D" id="1.20.950.20">
    <property type="entry name" value="Transmembrane di-heme cytochromes, Chain C"/>
    <property type="match status" value="1"/>
</dbReference>
<keyword evidence="2" id="KW-0479">Metal-binding</keyword>
<proteinExistence type="predicted"/>